<dbReference type="NCBIfam" id="NF033580">
    <property type="entry name" value="transpos_IS5_3"/>
    <property type="match status" value="1"/>
</dbReference>
<name>A0AA37VG97_9BACT</name>
<proteinExistence type="predicted"/>
<accession>A0AA37VG97</accession>
<dbReference type="InterPro" id="IPR025161">
    <property type="entry name" value="IS402-like_dom"/>
</dbReference>
<evidence type="ECO:0000259" key="2">
    <source>
        <dbReference type="Pfam" id="PF13340"/>
    </source>
</evidence>
<dbReference type="PANTHER" id="PTHR46637:SF1">
    <property type="entry name" value="BLL5188 PROTEIN"/>
    <property type="match status" value="1"/>
</dbReference>
<evidence type="ECO:0000313" key="3">
    <source>
        <dbReference type="EMBL" id="GLC28169.1"/>
    </source>
</evidence>
<reference evidence="3" key="1">
    <citation type="submission" date="2022-08" db="EMBL/GenBank/DDBJ databases">
        <title>Draft genome sequencing of Roseisolibacter agri AW1220.</title>
        <authorList>
            <person name="Tobiishi Y."/>
            <person name="Tonouchi A."/>
        </authorList>
    </citation>
    <scope>NUCLEOTIDE SEQUENCE</scope>
    <source>
        <strain evidence="3">AW1220</strain>
    </source>
</reference>
<organism evidence="3 4">
    <name type="scientific">Roseisolibacter agri</name>
    <dbReference type="NCBI Taxonomy" id="2014610"/>
    <lineage>
        <taxon>Bacteria</taxon>
        <taxon>Pseudomonadati</taxon>
        <taxon>Gemmatimonadota</taxon>
        <taxon>Gemmatimonadia</taxon>
        <taxon>Gemmatimonadales</taxon>
        <taxon>Gemmatimonadaceae</taxon>
        <taxon>Roseisolibacter</taxon>
    </lineage>
</organism>
<sequence>MAARHELTVAEWARIAPLLPARETRGTYYADHRRVLNGMLYRHATGCAWRDLPERYGPWSTVASRQRRWTREGLWERILAALQRELAAAGRIDWELWCIDGSHVRAHRHAAGAGGKPARGGAARPRARA</sequence>
<dbReference type="EMBL" id="BRXS01000008">
    <property type="protein sequence ID" value="GLC28169.1"/>
    <property type="molecule type" value="Genomic_DNA"/>
</dbReference>
<protein>
    <recommendedName>
        <fullName evidence="2">Insertion element IS402-like domain-containing protein</fullName>
    </recommendedName>
</protein>
<gene>
    <name evidence="3" type="ORF">rosag_46820</name>
</gene>
<feature type="domain" description="Insertion element IS402-like" evidence="2">
    <location>
        <begin position="7"/>
        <end position="78"/>
    </location>
</feature>
<evidence type="ECO:0000256" key="1">
    <source>
        <dbReference type="SAM" id="MobiDB-lite"/>
    </source>
</evidence>
<dbReference type="Proteomes" id="UP001161325">
    <property type="component" value="Unassembled WGS sequence"/>
</dbReference>
<dbReference type="InterPro" id="IPR052909">
    <property type="entry name" value="Transposase_6_like"/>
</dbReference>
<evidence type="ECO:0000313" key="4">
    <source>
        <dbReference type="Proteomes" id="UP001161325"/>
    </source>
</evidence>
<feature type="region of interest" description="Disordered" evidence="1">
    <location>
        <begin position="109"/>
        <end position="129"/>
    </location>
</feature>
<feature type="compositionally biased region" description="Low complexity" evidence="1">
    <location>
        <begin position="119"/>
        <end position="129"/>
    </location>
</feature>
<comment type="caution">
    <text evidence="3">The sequence shown here is derived from an EMBL/GenBank/DDBJ whole genome shotgun (WGS) entry which is preliminary data.</text>
</comment>
<dbReference type="PANTHER" id="PTHR46637">
    <property type="entry name" value="TIS1421-TRANSPOSASE PROTEIN A"/>
    <property type="match status" value="1"/>
</dbReference>
<dbReference type="AlphaFoldDB" id="A0AA37VG97"/>
<keyword evidence="4" id="KW-1185">Reference proteome</keyword>
<dbReference type="Pfam" id="PF13340">
    <property type="entry name" value="DUF4096"/>
    <property type="match status" value="1"/>
</dbReference>